<evidence type="ECO:0000256" key="1">
    <source>
        <dbReference type="SAM" id="MobiDB-lite"/>
    </source>
</evidence>
<feature type="compositionally biased region" description="Basic and acidic residues" evidence="1">
    <location>
        <begin position="1"/>
        <end position="10"/>
    </location>
</feature>
<organism evidence="2 3">
    <name type="scientific">Lasius niger</name>
    <name type="common">Black garden ant</name>
    <dbReference type="NCBI Taxonomy" id="67767"/>
    <lineage>
        <taxon>Eukaryota</taxon>
        <taxon>Metazoa</taxon>
        <taxon>Ecdysozoa</taxon>
        <taxon>Arthropoda</taxon>
        <taxon>Hexapoda</taxon>
        <taxon>Insecta</taxon>
        <taxon>Pterygota</taxon>
        <taxon>Neoptera</taxon>
        <taxon>Endopterygota</taxon>
        <taxon>Hymenoptera</taxon>
        <taxon>Apocrita</taxon>
        <taxon>Aculeata</taxon>
        <taxon>Formicoidea</taxon>
        <taxon>Formicidae</taxon>
        <taxon>Formicinae</taxon>
        <taxon>Lasius</taxon>
        <taxon>Lasius</taxon>
    </lineage>
</organism>
<sequence>MDKRKIRDGSSDPEDNENLRKRVRRLEKELIRKEKSNRTRHRSRKERCVRSTSRETRSGSDHSYRRYYDADRRSYSRDYYPAGRPYDSDSLDGYDGKGRNTRNHSPASNFIEIASEKAPFEQSAEVTGDQGTVEGEETLDKSDNVPEEEEEELPAEIVEMFGDRIMPDRVLAPAVHKDLAVRWEDIIKKGLPSEERKKSA</sequence>
<dbReference type="AlphaFoldDB" id="A0A0J7JZF0"/>
<accession>A0A0J7JZF0</accession>
<protein>
    <submittedName>
        <fullName evidence="2">Uncharacterized protein</fullName>
    </submittedName>
</protein>
<name>A0A0J7JZF0_LASNI</name>
<feature type="region of interest" description="Disordered" evidence="1">
    <location>
        <begin position="1"/>
        <end position="153"/>
    </location>
</feature>
<keyword evidence="3" id="KW-1185">Reference proteome</keyword>
<feature type="compositionally biased region" description="Basic and acidic residues" evidence="1">
    <location>
        <begin position="26"/>
        <end position="37"/>
    </location>
</feature>
<feature type="compositionally biased region" description="Basic and acidic residues" evidence="1">
    <location>
        <begin position="46"/>
        <end position="76"/>
    </location>
</feature>
<evidence type="ECO:0000313" key="3">
    <source>
        <dbReference type="Proteomes" id="UP000036403"/>
    </source>
</evidence>
<comment type="caution">
    <text evidence="2">The sequence shown here is derived from an EMBL/GenBank/DDBJ whole genome shotgun (WGS) entry which is preliminary data.</text>
</comment>
<proteinExistence type="predicted"/>
<evidence type="ECO:0000313" key="2">
    <source>
        <dbReference type="EMBL" id="KMQ83452.1"/>
    </source>
</evidence>
<reference evidence="2 3" key="1">
    <citation type="submission" date="2015-04" db="EMBL/GenBank/DDBJ databases">
        <title>Lasius niger genome sequencing.</title>
        <authorList>
            <person name="Konorov E.A."/>
            <person name="Nikitin M.A."/>
            <person name="Kirill M.V."/>
            <person name="Chang P."/>
        </authorList>
    </citation>
    <scope>NUCLEOTIDE SEQUENCE [LARGE SCALE GENOMIC DNA]</scope>
    <source>
        <tissue evidence="2">Whole</tissue>
    </source>
</reference>
<dbReference type="Proteomes" id="UP000036403">
    <property type="component" value="Unassembled WGS sequence"/>
</dbReference>
<dbReference type="OrthoDB" id="7700475at2759"/>
<dbReference type="EMBL" id="LBMM01019784">
    <property type="protein sequence ID" value="KMQ83452.1"/>
    <property type="molecule type" value="Genomic_DNA"/>
</dbReference>
<gene>
    <name evidence="2" type="ORF">RF55_20010</name>
</gene>
<dbReference type="PaxDb" id="67767-A0A0J7JZF0"/>